<dbReference type="PANTHER" id="PTHR46060:SF1">
    <property type="entry name" value="MARINER MOS1 TRANSPOSASE-LIKE PROTEIN"/>
    <property type="match status" value="1"/>
</dbReference>
<dbReference type="Gene3D" id="3.30.420.10">
    <property type="entry name" value="Ribonuclease H-like superfamily/Ribonuclease H"/>
    <property type="match status" value="1"/>
</dbReference>
<dbReference type="InterPro" id="IPR036397">
    <property type="entry name" value="RNaseH_sf"/>
</dbReference>
<name>A0A4Y2CWL4_ARAVE</name>
<proteinExistence type="predicted"/>
<dbReference type="AlphaFoldDB" id="A0A4Y2CWL4"/>
<gene>
    <name evidence="1" type="ORF">AVEN_82926_1</name>
</gene>
<protein>
    <recommendedName>
        <fullName evidence="3">Histone-lysine N-methyltransferase SETMAR</fullName>
    </recommendedName>
</protein>
<accession>A0A4Y2CWL4</accession>
<dbReference type="GO" id="GO:0003676">
    <property type="term" value="F:nucleic acid binding"/>
    <property type="evidence" value="ECO:0007669"/>
    <property type="project" value="InterPro"/>
</dbReference>
<comment type="caution">
    <text evidence="1">The sequence shown here is derived from an EMBL/GenBank/DDBJ whole genome shotgun (WGS) entry which is preliminary data.</text>
</comment>
<dbReference type="EMBL" id="BGPR01000254">
    <property type="protein sequence ID" value="GBM08237.1"/>
    <property type="molecule type" value="Genomic_DNA"/>
</dbReference>
<evidence type="ECO:0000313" key="1">
    <source>
        <dbReference type="EMBL" id="GBM08237.1"/>
    </source>
</evidence>
<dbReference type="Proteomes" id="UP000499080">
    <property type="component" value="Unassembled WGS sequence"/>
</dbReference>
<keyword evidence="2" id="KW-1185">Reference proteome</keyword>
<sequence>MLVSESFPGQYTCAAAFENGECARGAAKCFCFLVGERTSAKDIHKEMLSVYNENCLSCQAVYCNSVSKLRDGIRRKLPGLLTRGIFFHQDNARSHIVRLTGEKIDEIRWQLLQYPPYSPELAPRFITYMVRLNCTWETERRPMPPYLTPLRRSNRLDGSRLILTLHMRHISG</sequence>
<dbReference type="PANTHER" id="PTHR46060">
    <property type="entry name" value="MARINER MOS1 TRANSPOSASE-LIKE PROTEIN"/>
    <property type="match status" value="1"/>
</dbReference>
<organism evidence="1 2">
    <name type="scientific">Araneus ventricosus</name>
    <name type="common">Orbweaver spider</name>
    <name type="synonym">Epeira ventricosa</name>
    <dbReference type="NCBI Taxonomy" id="182803"/>
    <lineage>
        <taxon>Eukaryota</taxon>
        <taxon>Metazoa</taxon>
        <taxon>Ecdysozoa</taxon>
        <taxon>Arthropoda</taxon>
        <taxon>Chelicerata</taxon>
        <taxon>Arachnida</taxon>
        <taxon>Araneae</taxon>
        <taxon>Araneomorphae</taxon>
        <taxon>Entelegynae</taxon>
        <taxon>Araneoidea</taxon>
        <taxon>Araneidae</taxon>
        <taxon>Araneus</taxon>
    </lineage>
</organism>
<reference evidence="1 2" key="1">
    <citation type="journal article" date="2019" name="Sci. Rep.">
        <title>Orb-weaving spider Araneus ventricosus genome elucidates the spidroin gene catalogue.</title>
        <authorList>
            <person name="Kono N."/>
            <person name="Nakamura H."/>
            <person name="Ohtoshi R."/>
            <person name="Moran D.A.P."/>
            <person name="Shinohara A."/>
            <person name="Yoshida Y."/>
            <person name="Fujiwara M."/>
            <person name="Mori M."/>
            <person name="Tomita M."/>
            <person name="Arakawa K."/>
        </authorList>
    </citation>
    <scope>NUCLEOTIDE SEQUENCE [LARGE SCALE GENOMIC DNA]</scope>
</reference>
<evidence type="ECO:0008006" key="3">
    <source>
        <dbReference type="Google" id="ProtNLM"/>
    </source>
</evidence>
<dbReference type="OrthoDB" id="6753549at2759"/>
<dbReference type="InterPro" id="IPR052709">
    <property type="entry name" value="Transposase-MT_Hybrid"/>
</dbReference>
<evidence type="ECO:0000313" key="2">
    <source>
        <dbReference type="Proteomes" id="UP000499080"/>
    </source>
</evidence>